<dbReference type="GO" id="GO:0033539">
    <property type="term" value="P:fatty acid beta-oxidation using acyl-CoA dehydrogenase"/>
    <property type="evidence" value="ECO:0007669"/>
    <property type="project" value="TreeGrafter"/>
</dbReference>
<dbReference type="Gene3D" id="1.20.140.10">
    <property type="entry name" value="Butyryl-CoA Dehydrogenase, subunit A, domain 3"/>
    <property type="match status" value="1"/>
</dbReference>
<dbReference type="Gene3D" id="1.10.540.10">
    <property type="entry name" value="Acyl-CoA dehydrogenase/oxidase, N-terminal domain"/>
    <property type="match status" value="1"/>
</dbReference>
<dbReference type="Pfam" id="PF00441">
    <property type="entry name" value="Acyl-CoA_dh_1"/>
    <property type="match status" value="1"/>
</dbReference>
<dbReference type="InterPro" id="IPR037069">
    <property type="entry name" value="AcylCoA_DH/ox_N_sf"/>
</dbReference>
<evidence type="ECO:0000313" key="12">
    <source>
        <dbReference type="Proteomes" id="UP000008561"/>
    </source>
</evidence>
<evidence type="ECO:0000313" key="11">
    <source>
        <dbReference type="EMBL" id="ABW66744.1"/>
    </source>
</evidence>
<evidence type="ECO:0000259" key="10">
    <source>
        <dbReference type="Pfam" id="PF02770"/>
    </source>
</evidence>
<name>A8ZWD6_DESOH</name>
<gene>
    <name evidence="11" type="ordered locus">Dole_0934</name>
</gene>
<dbReference type="InterPro" id="IPR006091">
    <property type="entry name" value="Acyl-CoA_Oxase/DH_mid-dom"/>
</dbReference>
<evidence type="ECO:0000256" key="6">
    <source>
        <dbReference type="ARBA" id="ARBA00023002"/>
    </source>
</evidence>
<organism evidence="11 12">
    <name type="scientific">Desulfosudis oleivorans (strain DSM 6200 / JCM 39069 / Hxd3)</name>
    <name type="common">Desulfococcus oleovorans</name>
    <dbReference type="NCBI Taxonomy" id="96561"/>
    <lineage>
        <taxon>Bacteria</taxon>
        <taxon>Pseudomonadati</taxon>
        <taxon>Thermodesulfobacteriota</taxon>
        <taxon>Desulfobacteria</taxon>
        <taxon>Desulfobacterales</taxon>
        <taxon>Desulfosudaceae</taxon>
        <taxon>Desulfosudis</taxon>
    </lineage>
</organism>
<feature type="compositionally biased region" description="Basic and acidic residues" evidence="8">
    <location>
        <begin position="64"/>
        <end position="73"/>
    </location>
</feature>
<dbReference type="InterPro" id="IPR009100">
    <property type="entry name" value="AcylCoA_DH/oxidase_NM_dom_sf"/>
</dbReference>
<dbReference type="GO" id="GO:0050660">
    <property type="term" value="F:flavin adenine dinucleotide binding"/>
    <property type="evidence" value="ECO:0007669"/>
    <property type="project" value="InterPro"/>
</dbReference>
<dbReference type="GO" id="GO:0003995">
    <property type="term" value="F:acyl-CoA dehydrogenase activity"/>
    <property type="evidence" value="ECO:0007669"/>
    <property type="project" value="TreeGrafter"/>
</dbReference>
<comment type="similarity">
    <text evidence="2 7">Belongs to the acyl-CoA dehydrogenase family.</text>
</comment>
<evidence type="ECO:0000256" key="3">
    <source>
        <dbReference type="ARBA" id="ARBA00011881"/>
    </source>
</evidence>
<feature type="domain" description="Acyl-CoA oxidase/dehydrogenase middle" evidence="10">
    <location>
        <begin position="127"/>
        <end position="222"/>
    </location>
</feature>
<dbReference type="EMBL" id="CP000859">
    <property type="protein sequence ID" value="ABW66744.1"/>
    <property type="molecule type" value="Genomic_DNA"/>
</dbReference>
<proteinExistence type="inferred from homology"/>
<keyword evidence="6 7" id="KW-0560">Oxidoreductase</keyword>
<evidence type="ECO:0000256" key="4">
    <source>
        <dbReference type="ARBA" id="ARBA00022630"/>
    </source>
</evidence>
<feature type="region of interest" description="Disordered" evidence="8">
    <location>
        <begin position="57"/>
        <end position="76"/>
    </location>
</feature>
<dbReference type="eggNOG" id="COG1960">
    <property type="taxonomic scope" value="Bacteria"/>
</dbReference>
<dbReference type="HOGENOM" id="CLU_018204_3_6_7"/>
<dbReference type="InterPro" id="IPR046373">
    <property type="entry name" value="Acyl-CoA_Oxase/DH_mid-dom_sf"/>
</dbReference>
<keyword evidence="4 7" id="KW-0285">Flavoprotein</keyword>
<dbReference type="SUPFAM" id="SSF47203">
    <property type="entry name" value="Acyl-CoA dehydrogenase C-terminal domain-like"/>
    <property type="match status" value="1"/>
</dbReference>
<evidence type="ECO:0000256" key="7">
    <source>
        <dbReference type="RuleBase" id="RU362125"/>
    </source>
</evidence>
<evidence type="ECO:0000256" key="8">
    <source>
        <dbReference type="SAM" id="MobiDB-lite"/>
    </source>
</evidence>
<evidence type="ECO:0000256" key="1">
    <source>
        <dbReference type="ARBA" id="ARBA00001974"/>
    </source>
</evidence>
<dbReference type="FunFam" id="2.40.110.10:FF:000002">
    <property type="entry name" value="Acyl-CoA dehydrogenase fadE12"/>
    <property type="match status" value="1"/>
</dbReference>
<evidence type="ECO:0000256" key="5">
    <source>
        <dbReference type="ARBA" id="ARBA00022827"/>
    </source>
</evidence>
<comment type="subunit">
    <text evidence="3">Homotetramer.</text>
</comment>
<evidence type="ECO:0000259" key="9">
    <source>
        <dbReference type="Pfam" id="PF00441"/>
    </source>
</evidence>
<dbReference type="KEGG" id="dol:Dole_0934"/>
<keyword evidence="5 7" id="KW-0274">FAD</keyword>
<dbReference type="PANTHER" id="PTHR43884:SF12">
    <property type="entry name" value="ISOVALERYL-COA DEHYDROGENASE, MITOCHONDRIAL-RELATED"/>
    <property type="match status" value="1"/>
</dbReference>
<dbReference type="GO" id="GO:0046359">
    <property type="term" value="P:butyrate catabolic process"/>
    <property type="evidence" value="ECO:0007669"/>
    <property type="project" value="TreeGrafter"/>
</dbReference>
<dbReference type="InterPro" id="IPR036250">
    <property type="entry name" value="AcylCo_DH-like_C"/>
</dbReference>
<evidence type="ECO:0000256" key="2">
    <source>
        <dbReference type="ARBA" id="ARBA00009347"/>
    </source>
</evidence>
<dbReference type="SUPFAM" id="SSF56645">
    <property type="entry name" value="Acyl-CoA dehydrogenase NM domain-like"/>
    <property type="match status" value="1"/>
</dbReference>
<reference evidence="11 12" key="1">
    <citation type="submission" date="2007-10" db="EMBL/GenBank/DDBJ databases">
        <title>Complete sequence of Desulfococcus oleovorans Hxd3.</title>
        <authorList>
            <consortium name="US DOE Joint Genome Institute"/>
            <person name="Copeland A."/>
            <person name="Lucas S."/>
            <person name="Lapidus A."/>
            <person name="Barry K."/>
            <person name="Glavina del Rio T."/>
            <person name="Dalin E."/>
            <person name="Tice H."/>
            <person name="Pitluck S."/>
            <person name="Kiss H."/>
            <person name="Brettin T."/>
            <person name="Bruce D."/>
            <person name="Detter J.C."/>
            <person name="Han C."/>
            <person name="Schmutz J."/>
            <person name="Larimer F."/>
            <person name="Land M."/>
            <person name="Hauser L."/>
            <person name="Kyrpides N."/>
            <person name="Kim E."/>
            <person name="Wawrik B."/>
            <person name="Richardson P."/>
        </authorList>
    </citation>
    <scope>NUCLEOTIDE SEQUENCE [LARGE SCALE GENOMIC DNA]</scope>
    <source>
        <strain evidence="12">DSM 6200 / JCM 39069 / Hxd3</strain>
    </source>
</reference>
<accession>A8ZWD6</accession>
<dbReference type="Proteomes" id="UP000008561">
    <property type="component" value="Chromosome"/>
</dbReference>
<protein>
    <submittedName>
        <fullName evidence="11">Acyl-CoA dehydrogenase domain protein</fullName>
    </submittedName>
</protein>
<dbReference type="STRING" id="96561.Dole_0934"/>
<dbReference type="PANTHER" id="PTHR43884">
    <property type="entry name" value="ACYL-COA DEHYDROGENASE"/>
    <property type="match status" value="1"/>
</dbReference>
<dbReference type="AlphaFoldDB" id="A8ZWD6"/>
<dbReference type="Gene3D" id="2.40.110.10">
    <property type="entry name" value="Butyryl-CoA Dehydrogenase, subunit A, domain 2"/>
    <property type="match status" value="1"/>
</dbReference>
<sequence length="399" mass="43639">MTVMLNLEFSESMTRLQQGVKTVARQVLRPISRKYDLLEHVYPKELDAFRGAPLFSRSKKKQGKERPPGDTKDPIGTNLAQILSVEAMSWGDCGMLMSFPNAGVGNAALVAVGTDDQVEKFGRLWIAFANTEPEAGSDAGAISTTAQLDGDSWVLNGEKIFVTCADRCDAVIVWATLDKSAGKSGIKPFMVEKQTPGLTMTRLENKCGLRASDTGTFVLNNCRIPKENLLGSAKIEQTTEGFKGVMKTFDMTRPMVAAMATGLAGAALDLVREKMEQNGIVLDYHGGPNAVSGMQKAFYRMEAHLEAMRQLTYRSAWMADNGQPNNLEASMAKAKAGRWATLIAQESCELLGPLGISTQELAEKWMRDVKIMDIFEGTGQIQHLIIARHILGLSSRELK</sequence>
<feature type="domain" description="Acyl-CoA dehydrogenase/oxidase C-terminal" evidence="9">
    <location>
        <begin position="240"/>
        <end position="391"/>
    </location>
</feature>
<dbReference type="Pfam" id="PF02770">
    <property type="entry name" value="Acyl-CoA_dh_M"/>
    <property type="match status" value="1"/>
</dbReference>
<keyword evidence="12" id="KW-1185">Reference proteome</keyword>
<comment type="cofactor">
    <cofactor evidence="1 7">
        <name>FAD</name>
        <dbReference type="ChEBI" id="CHEBI:57692"/>
    </cofactor>
</comment>
<dbReference type="InterPro" id="IPR009075">
    <property type="entry name" value="AcylCo_DH/oxidase_C"/>
</dbReference>